<dbReference type="AlphaFoldDB" id="A0A1B0C9Q4"/>
<dbReference type="SUPFAM" id="SSF48264">
    <property type="entry name" value="Cytochrome P450"/>
    <property type="match status" value="1"/>
</dbReference>
<dbReference type="EnsemblMetazoa" id="LLOJ000676-RA">
    <property type="protein sequence ID" value="LLOJ000676-PA"/>
    <property type="gene ID" value="LLOJ000676"/>
</dbReference>
<organism evidence="16 17">
    <name type="scientific">Lutzomyia longipalpis</name>
    <name type="common">Sand fly</name>
    <dbReference type="NCBI Taxonomy" id="7200"/>
    <lineage>
        <taxon>Eukaryota</taxon>
        <taxon>Metazoa</taxon>
        <taxon>Ecdysozoa</taxon>
        <taxon>Arthropoda</taxon>
        <taxon>Hexapoda</taxon>
        <taxon>Insecta</taxon>
        <taxon>Pterygota</taxon>
        <taxon>Neoptera</taxon>
        <taxon>Endopterygota</taxon>
        <taxon>Diptera</taxon>
        <taxon>Nematocera</taxon>
        <taxon>Psychodoidea</taxon>
        <taxon>Psychodidae</taxon>
        <taxon>Lutzomyia</taxon>
        <taxon>Lutzomyia</taxon>
    </lineage>
</organism>
<evidence type="ECO:0000313" key="16">
    <source>
        <dbReference type="EnsemblMetazoa" id="LLOJ000676-PA"/>
    </source>
</evidence>
<feature type="compositionally biased region" description="Polar residues" evidence="15">
    <location>
        <begin position="1011"/>
        <end position="1028"/>
    </location>
</feature>
<name>A0A1B0C9Q4_LUTLO</name>
<evidence type="ECO:0000256" key="8">
    <source>
        <dbReference type="ARBA" id="ARBA00023065"/>
    </source>
</evidence>
<accession>A0A1B0C9Q4</accession>
<keyword evidence="7" id="KW-0560">Oxidoreductase</keyword>
<feature type="region of interest" description="Disordered" evidence="15">
    <location>
        <begin position="803"/>
        <end position="855"/>
    </location>
</feature>
<dbReference type="GO" id="GO:0020037">
    <property type="term" value="F:heme binding"/>
    <property type="evidence" value="ECO:0007669"/>
    <property type="project" value="InterPro"/>
</dbReference>
<dbReference type="Gene3D" id="1.10.630.10">
    <property type="entry name" value="Cytochrome P450"/>
    <property type="match status" value="1"/>
</dbReference>
<dbReference type="GO" id="GO:0005506">
    <property type="term" value="F:iron ion binding"/>
    <property type="evidence" value="ECO:0007669"/>
    <property type="project" value="InterPro"/>
</dbReference>
<dbReference type="GO" id="GO:0004497">
    <property type="term" value="F:monooxygenase activity"/>
    <property type="evidence" value="ECO:0007669"/>
    <property type="project" value="UniProtKB-KW"/>
</dbReference>
<evidence type="ECO:0000256" key="2">
    <source>
        <dbReference type="ARBA" id="ARBA00009849"/>
    </source>
</evidence>
<keyword evidence="9 14" id="KW-0472">Membrane</keyword>
<dbReference type="PANTHER" id="PTHR12424">
    <property type="entry name" value="TWEETY-RELATED"/>
    <property type="match status" value="1"/>
</dbReference>
<dbReference type="EMBL" id="AJWK01002591">
    <property type="status" value="NOT_ANNOTATED_CDS"/>
    <property type="molecule type" value="Genomic_DNA"/>
</dbReference>
<dbReference type="Pfam" id="PF04906">
    <property type="entry name" value="Tweety"/>
    <property type="match status" value="2"/>
</dbReference>
<evidence type="ECO:0000256" key="9">
    <source>
        <dbReference type="ARBA" id="ARBA00023136"/>
    </source>
</evidence>
<evidence type="ECO:0000256" key="7">
    <source>
        <dbReference type="ARBA" id="ARBA00023033"/>
    </source>
</evidence>
<dbReference type="Proteomes" id="UP000092461">
    <property type="component" value="Unassembled WGS sequence"/>
</dbReference>
<dbReference type="GO" id="GO:0005229">
    <property type="term" value="F:intracellularly calcium-gated chloride channel activity"/>
    <property type="evidence" value="ECO:0007669"/>
    <property type="project" value="TreeGrafter"/>
</dbReference>
<evidence type="ECO:0000256" key="5">
    <source>
        <dbReference type="ARBA" id="ARBA00022692"/>
    </source>
</evidence>
<feature type="transmembrane region" description="Helical" evidence="14">
    <location>
        <begin position="51"/>
        <end position="73"/>
    </location>
</feature>
<keyword evidence="17" id="KW-1185">Reference proteome</keyword>
<dbReference type="GO" id="GO:0034707">
    <property type="term" value="C:chloride channel complex"/>
    <property type="evidence" value="ECO:0007669"/>
    <property type="project" value="UniProtKB-UniRule"/>
</dbReference>
<keyword evidence="5 14" id="KW-0812">Transmembrane</keyword>
<feature type="compositionally biased region" description="Polar residues" evidence="15">
    <location>
        <begin position="750"/>
        <end position="766"/>
    </location>
</feature>
<feature type="transmembrane region" description="Helical" evidence="14">
    <location>
        <begin position="556"/>
        <end position="578"/>
    </location>
</feature>
<dbReference type="GO" id="GO:0016705">
    <property type="term" value="F:oxidoreductase activity, acting on paired donors, with incorporation or reduction of molecular oxygen"/>
    <property type="evidence" value="ECO:0007669"/>
    <property type="project" value="InterPro"/>
</dbReference>
<reference evidence="16" key="1">
    <citation type="submission" date="2020-05" db="UniProtKB">
        <authorList>
            <consortium name="EnsemblMetazoa"/>
        </authorList>
    </citation>
    <scope>IDENTIFICATION</scope>
    <source>
        <strain evidence="16">Jacobina</strain>
    </source>
</reference>
<proteinExistence type="inferred from homology"/>
<keyword evidence="10 14" id="KW-0869">Chloride channel</keyword>
<evidence type="ECO:0000256" key="1">
    <source>
        <dbReference type="ARBA" id="ARBA00004651"/>
    </source>
</evidence>
<sequence>MGLMEPVDTTHHYEAPLIAKLLHKLPHYNITFHRIANTTFRPTDAVYLESLGILGSVPAALLIVSLFGLLLYLMTRCCDRKPRPAHSIKSLKITLSIVTVLCCAAIGLGLYGNDDLHNGLLEVLTAGRKVDNLVSSVRNQWYPFVGNSVQLRKTARKLGGTPQVYEMWSKEFNSPDVVGFSLGNKLFIVGLSYKAVFDIHNKQAFEGRPRNLFTKLRTFDTHAGIMIADGDLWREHRSFAMKRLKSLGFGCAAMQEMIENELVKFKEVVDREMAVEGCLWPGKFLATFVMNVLWKLVAGNEEIDGHSIMSKELFRLLDERSKAFDFSGGLLSDFPWLRFILPEYSGFNLMCRFNVEIKSILQKIIDHHKRTYTPEKANDDFVYTFIHEMKKQEGNPKSTFTEIQLMITMVDFFFGGSHTTNITFDLALMTLALNEDIQEKLHTEIERTHILENTLAMKIRPQLVELADIFDQPASNQTALSQLIMALNVVQGNVTIAINAAGDIRRPLMGIVMSGFLNMGDQWELIRWPGTVAILALLLVLCAVLLVGVARHSRCALILFSVCGLLAVTGSWLMSGLYLSSSVAVGDLCIDPAEYLASEAPSEMPTDVLLYYTQCESVRSNPFTQRLRESQNAINNARTSMSTVSKVSLVLFKSAGLQPKLGAVTADLNLSERLLTQLTALVDCKAIHYNYLTAARGLCEGGLLGLVLMLIASFIAAILLTVMVWVDSHTWIYIRKRNDYSQVDEPSYISHQPQQNHQNMTRTLPRNHNGPPAISGSHTLAHAGRKHHEMMAHPHVHPHHGTMRPMGTHTLGRLPSHNHSPGHMPAACGDPHGNSSHAHHHQHHYSDGHQVQIQAHHQMQHQPLAVGSMATMRRPVAREDAIPSSNVVDSAMFERDKQIYKCSTMRQGGRFDQRAMKPAILNCPLPEIPRKGDEQVLSAEELKVSTARNHPQRTLKLPPNAKAIPPPKILSPLPSELAGGAAKVPALPAASNGEKIGAAKSPIVAHPPATTPTSINPNDESNYAVTEL</sequence>
<evidence type="ECO:0000256" key="12">
    <source>
        <dbReference type="ARBA" id="ARBA00023214"/>
    </source>
</evidence>
<feature type="region of interest" description="Disordered" evidence="15">
    <location>
        <begin position="998"/>
        <end position="1028"/>
    </location>
</feature>
<dbReference type="VEuPathDB" id="VectorBase:LLOJ000676"/>
<dbReference type="PANTHER" id="PTHR12424:SF8">
    <property type="entry name" value="PROTEIN TWEETY"/>
    <property type="match status" value="1"/>
</dbReference>
<feature type="transmembrane region" description="Helical" evidence="14">
    <location>
        <begin position="528"/>
        <end position="549"/>
    </location>
</feature>
<comment type="similarity">
    <text evidence="2 14">Belongs to the tweety family.</text>
</comment>
<keyword evidence="3 14" id="KW-0813">Transport</keyword>
<protein>
    <recommendedName>
        <fullName evidence="14">Protein tweety homolog</fullName>
    </recommendedName>
</protein>
<keyword evidence="6 14" id="KW-1133">Transmembrane helix</keyword>
<keyword evidence="7" id="KW-0503">Monooxygenase</keyword>
<keyword evidence="8 14" id="KW-0406">Ion transport</keyword>
<evidence type="ECO:0000256" key="13">
    <source>
        <dbReference type="ARBA" id="ARBA00023303"/>
    </source>
</evidence>
<feature type="region of interest" description="Disordered" evidence="15">
    <location>
        <begin position="750"/>
        <end position="775"/>
    </location>
</feature>
<dbReference type="EMBL" id="AJWK01002592">
    <property type="status" value="NOT_ANNOTATED_CDS"/>
    <property type="molecule type" value="Genomic_DNA"/>
</dbReference>
<feature type="region of interest" description="Disordered" evidence="15">
    <location>
        <begin position="947"/>
        <end position="967"/>
    </location>
</feature>
<keyword evidence="4" id="KW-1003">Cell membrane</keyword>
<evidence type="ECO:0000256" key="15">
    <source>
        <dbReference type="SAM" id="MobiDB-lite"/>
    </source>
</evidence>
<evidence type="ECO:0000256" key="3">
    <source>
        <dbReference type="ARBA" id="ARBA00022448"/>
    </source>
</evidence>
<keyword evidence="13 14" id="KW-0407">Ion channel</keyword>
<evidence type="ECO:0000256" key="10">
    <source>
        <dbReference type="ARBA" id="ARBA00023173"/>
    </source>
</evidence>
<dbReference type="GO" id="GO:0005886">
    <property type="term" value="C:plasma membrane"/>
    <property type="evidence" value="ECO:0007669"/>
    <property type="project" value="UniProtKB-SubCell"/>
</dbReference>
<dbReference type="InterPro" id="IPR036396">
    <property type="entry name" value="Cyt_P450_sf"/>
</dbReference>
<dbReference type="GO" id="GO:0072320">
    <property type="term" value="F:volume-sensitive chloride channel activity"/>
    <property type="evidence" value="ECO:0007669"/>
    <property type="project" value="TreeGrafter"/>
</dbReference>
<comment type="function">
    <text evidence="14">Probable chloride channel.</text>
</comment>
<evidence type="ECO:0000256" key="4">
    <source>
        <dbReference type="ARBA" id="ARBA00022475"/>
    </source>
</evidence>
<evidence type="ECO:0000256" key="11">
    <source>
        <dbReference type="ARBA" id="ARBA00023180"/>
    </source>
</evidence>
<evidence type="ECO:0000256" key="14">
    <source>
        <dbReference type="RuleBase" id="RU361114"/>
    </source>
</evidence>
<evidence type="ECO:0000256" key="6">
    <source>
        <dbReference type="ARBA" id="ARBA00022989"/>
    </source>
</evidence>
<comment type="subcellular location">
    <subcellularLocation>
        <location evidence="1 14">Cell membrane</location>
        <topology evidence="1 14">Multi-pass membrane protein</topology>
    </subcellularLocation>
</comment>
<dbReference type="InterPro" id="IPR006990">
    <property type="entry name" value="Tweety"/>
</dbReference>
<keyword evidence="12 14" id="KW-0868">Chloride</keyword>
<feature type="transmembrane region" description="Helical" evidence="14">
    <location>
        <begin position="93"/>
        <end position="112"/>
    </location>
</feature>
<dbReference type="VEuPathDB" id="VectorBase:LLONM1_006413"/>
<keyword evidence="11" id="KW-0325">Glycoprotein</keyword>
<feature type="transmembrane region" description="Helical" evidence="14">
    <location>
        <begin position="703"/>
        <end position="726"/>
    </location>
</feature>
<evidence type="ECO:0000313" key="17">
    <source>
        <dbReference type="Proteomes" id="UP000092461"/>
    </source>
</evidence>